<dbReference type="EMBL" id="CAUYUJ010018986">
    <property type="protein sequence ID" value="CAK0887788.1"/>
    <property type="molecule type" value="Genomic_DNA"/>
</dbReference>
<evidence type="ECO:0000313" key="2">
    <source>
        <dbReference type="Proteomes" id="UP001189429"/>
    </source>
</evidence>
<gene>
    <name evidence="1" type="ORF">PCOR1329_LOCUS68753</name>
</gene>
<proteinExistence type="predicted"/>
<organism evidence="1 2">
    <name type="scientific">Prorocentrum cordatum</name>
    <dbReference type="NCBI Taxonomy" id="2364126"/>
    <lineage>
        <taxon>Eukaryota</taxon>
        <taxon>Sar</taxon>
        <taxon>Alveolata</taxon>
        <taxon>Dinophyceae</taxon>
        <taxon>Prorocentrales</taxon>
        <taxon>Prorocentraceae</taxon>
        <taxon>Prorocentrum</taxon>
    </lineage>
</organism>
<sequence length="211" mass="22868">MLQPDRIDRNVVNDFYASIDTNRPGGVEEFVKLQREDYHLLIGITKQSVLLAARGIGFPHNYSRRAAFQARGQTDWITPLHGDDLTGYDFAEQIKMWMRDSGNEAWSLAEVWLPRRNSGVGTAALFAIIAASGLPLPPRLGRGCMGASGGGGGGGGGGVRVGDGLSAAVGAVRARGRRVSFFWSRRRCCASVCRERERDGLSVGRSFRAQA</sequence>
<comment type="caution">
    <text evidence="1">The sequence shown here is derived from an EMBL/GenBank/DDBJ whole genome shotgun (WGS) entry which is preliminary data.</text>
</comment>
<protein>
    <submittedName>
        <fullName evidence="1">Uncharacterized protein</fullName>
    </submittedName>
</protein>
<dbReference type="Proteomes" id="UP001189429">
    <property type="component" value="Unassembled WGS sequence"/>
</dbReference>
<name>A0ABN9WMF5_9DINO</name>
<reference evidence="1" key="1">
    <citation type="submission" date="2023-10" db="EMBL/GenBank/DDBJ databases">
        <authorList>
            <person name="Chen Y."/>
            <person name="Shah S."/>
            <person name="Dougan E. K."/>
            <person name="Thang M."/>
            <person name="Chan C."/>
        </authorList>
    </citation>
    <scope>NUCLEOTIDE SEQUENCE [LARGE SCALE GENOMIC DNA]</scope>
</reference>
<keyword evidence="2" id="KW-1185">Reference proteome</keyword>
<accession>A0ABN9WMF5</accession>
<evidence type="ECO:0000313" key="1">
    <source>
        <dbReference type="EMBL" id="CAK0887788.1"/>
    </source>
</evidence>